<evidence type="ECO:0000256" key="2">
    <source>
        <dbReference type="ARBA" id="ARBA00022747"/>
    </source>
</evidence>
<dbReference type="Gene3D" id="3.90.220.20">
    <property type="entry name" value="DNA methylase specificity domains"/>
    <property type="match status" value="1"/>
</dbReference>
<reference evidence="5 6" key="1">
    <citation type="journal article" date="2019" name="Genome Biol. Evol.">
        <title>Day and night: Metabolic profiles and evolutionary relationships of six axenic non-marine cyanobacteria.</title>
        <authorList>
            <person name="Will S.E."/>
            <person name="Henke P."/>
            <person name="Boedeker C."/>
            <person name="Huang S."/>
            <person name="Brinkmann H."/>
            <person name="Rohde M."/>
            <person name="Jarek M."/>
            <person name="Friedl T."/>
            <person name="Seufert S."/>
            <person name="Schumacher M."/>
            <person name="Overmann J."/>
            <person name="Neumann-Schaal M."/>
            <person name="Petersen J."/>
        </authorList>
    </citation>
    <scope>NUCLEOTIDE SEQUENCE [LARGE SCALE GENOMIC DNA]</scope>
    <source>
        <strain evidence="5 6">PCC 6912</strain>
    </source>
</reference>
<keyword evidence="3" id="KW-0238">DNA-binding</keyword>
<name>A0A3S0ZBX2_CHLFR</name>
<dbReference type="SUPFAM" id="SSF116734">
    <property type="entry name" value="DNA methylase specificity domain"/>
    <property type="match status" value="1"/>
</dbReference>
<dbReference type="InterPro" id="IPR052021">
    <property type="entry name" value="Type-I_RS_S_subunit"/>
</dbReference>
<dbReference type="GO" id="GO:0003677">
    <property type="term" value="F:DNA binding"/>
    <property type="evidence" value="ECO:0007669"/>
    <property type="project" value="UniProtKB-KW"/>
</dbReference>
<gene>
    <name evidence="5" type="ORF">PCC6912_58380</name>
</gene>
<keyword evidence="6" id="KW-1185">Reference proteome</keyword>
<comment type="caution">
    <text evidence="5">The sequence shown here is derived from an EMBL/GenBank/DDBJ whole genome shotgun (WGS) entry which is preliminary data.</text>
</comment>
<accession>A0A3S0ZBX2</accession>
<sequence>MQWCVRFKQSDGSPFSNWEEKKLGEVFGFKNGINADKSKYGRGKKFINVLDIINDAPIYHDSIIGSVEITEQEFENNDVKYGDILFQRSSEIREEAGQSNVYLDRNKKATFGGFVIRGRPKISFNPVYFHNLLKTEAVRKEITNRSGGSTRFNVGQDSLSEVPIVFCRSIEEQGKIANFLTAIDQKIEAISHYIDCNEQFKKGLLQKMFV</sequence>
<evidence type="ECO:0000256" key="3">
    <source>
        <dbReference type="ARBA" id="ARBA00023125"/>
    </source>
</evidence>
<dbReference type="CDD" id="cd17517">
    <property type="entry name" value="RMtype1_S_EcoKI_StySPI-TRD2-CR2_like"/>
    <property type="match status" value="1"/>
</dbReference>
<dbReference type="Pfam" id="PF01420">
    <property type="entry name" value="Methylase_S"/>
    <property type="match status" value="1"/>
</dbReference>
<dbReference type="RefSeq" id="WP_071588496.1">
    <property type="nucleotide sequence ID" value="NZ_AJLN01000067.1"/>
</dbReference>
<dbReference type="EMBL" id="RSCJ01000038">
    <property type="protein sequence ID" value="RUR73159.1"/>
    <property type="molecule type" value="Genomic_DNA"/>
</dbReference>
<evidence type="ECO:0000256" key="1">
    <source>
        <dbReference type="ARBA" id="ARBA00010923"/>
    </source>
</evidence>
<comment type="similarity">
    <text evidence="1">Belongs to the type-I restriction system S methylase family.</text>
</comment>
<dbReference type="InterPro" id="IPR000055">
    <property type="entry name" value="Restrct_endonuc_typeI_TRD"/>
</dbReference>
<feature type="domain" description="Type I restriction modification DNA specificity" evidence="4">
    <location>
        <begin position="16"/>
        <end position="189"/>
    </location>
</feature>
<dbReference type="GO" id="GO:0009307">
    <property type="term" value="P:DNA restriction-modification system"/>
    <property type="evidence" value="ECO:0007669"/>
    <property type="project" value="UniProtKB-KW"/>
</dbReference>
<protein>
    <recommendedName>
        <fullName evidence="4">Type I restriction modification DNA specificity domain-containing protein</fullName>
    </recommendedName>
</protein>
<dbReference type="STRING" id="211165.GCA_000317285_02330"/>
<evidence type="ECO:0000313" key="5">
    <source>
        <dbReference type="EMBL" id="RUR73159.1"/>
    </source>
</evidence>
<dbReference type="InterPro" id="IPR044946">
    <property type="entry name" value="Restrct_endonuc_typeI_TRD_sf"/>
</dbReference>
<organism evidence="5 6">
    <name type="scientific">Chlorogloeopsis fritschii PCC 6912</name>
    <dbReference type="NCBI Taxonomy" id="211165"/>
    <lineage>
        <taxon>Bacteria</taxon>
        <taxon>Bacillati</taxon>
        <taxon>Cyanobacteriota</taxon>
        <taxon>Cyanophyceae</taxon>
        <taxon>Nostocales</taxon>
        <taxon>Chlorogloeopsidaceae</taxon>
        <taxon>Chlorogloeopsis</taxon>
    </lineage>
</organism>
<proteinExistence type="inferred from homology"/>
<keyword evidence="2" id="KW-0680">Restriction system</keyword>
<dbReference type="AlphaFoldDB" id="A0A3S0ZBX2"/>
<dbReference type="PANTHER" id="PTHR30408">
    <property type="entry name" value="TYPE-1 RESTRICTION ENZYME ECOKI SPECIFICITY PROTEIN"/>
    <property type="match status" value="1"/>
</dbReference>
<dbReference type="PANTHER" id="PTHR30408:SF13">
    <property type="entry name" value="TYPE I RESTRICTION ENZYME HINDI SPECIFICITY SUBUNIT"/>
    <property type="match status" value="1"/>
</dbReference>
<dbReference type="Proteomes" id="UP000268857">
    <property type="component" value="Unassembled WGS sequence"/>
</dbReference>
<dbReference type="OrthoDB" id="9815652at2"/>
<evidence type="ECO:0000313" key="6">
    <source>
        <dbReference type="Proteomes" id="UP000268857"/>
    </source>
</evidence>
<evidence type="ECO:0000259" key="4">
    <source>
        <dbReference type="Pfam" id="PF01420"/>
    </source>
</evidence>